<keyword evidence="3" id="KW-0238">DNA-binding</keyword>
<comment type="similarity">
    <text evidence="1">Belongs to the LysR transcriptional regulatory family.</text>
</comment>
<dbReference type="EMBL" id="LSEF01000090">
    <property type="protein sequence ID" value="OAF11136.1"/>
    <property type="molecule type" value="Genomic_DNA"/>
</dbReference>
<dbReference type="PANTHER" id="PTHR30537:SF74">
    <property type="entry name" value="HTH-TYPE TRANSCRIPTIONAL REGULATOR TRPI"/>
    <property type="match status" value="1"/>
</dbReference>
<feature type="domain" description="HTH lysR-type" evidence="5">
    <location>
        <begin position="6"/>
        <end position="63"/>
    </location>
</feature>
<reference evidence="6 7" key="1">
    <citation type="submission" date="2016-02" db="EMBL/GenBank/DDBJ databases">
        <title>Draft genome sequence of the strain BR 10247T Bradyrhizobium neotropicale isolated from nodules of Centrolobium paraense.</title>
        <authorList>
            <person name="Simoes-Araujo J.L."/>
            <person name="Barauna A.C."/>
            <person name="Silva K."/>
            <person name="Zilli J.E."/>
        </authorList>
    </citation>
    <scope>NUCLEOTIDE SEQUENCE [LARGE SCALE GENOMIC DNA]</scope>
    <source>
        <strain evidence="6 7">BR 10247</strain>
    </source>
</reference>
<dbReference type="InterPro" id="IPR000847">
    <property type="entry name" value="LysR_HTH_N"/>
</dbReference>
<dbReference type="InterPro" id="IPR036390">
    <property type="entry name" value="WH_DNA-bd_sf"/>
</dbReference>
<organism evidence="6 7">
    <name type="scientific">Bradyrhizobium neotropicale</name>
    <dbReference type="NCBI Taxonomy" id="1497615"/>
    <lineage>
        <taxon>Bacteria</taxon>
        <taxon>Pseudomonadati</taxon>
        <taxon>Pseudomonadota</taxon>
        <taxon>Alphaproteobacteria</taxon>
        <taxon>Hyphomicrobiales</taxon>
        <taxon>Nitrobacteraceae</taxon>
        <taxon>Bradyrhizobium</taxon>
    </lineage>
</organism>
<evidence type="ECO:0000256" key="2">
    <source>
        <dbReference type="ARBA" id="ARBA00023015"/>
    </source>
</evidence>
<dbReference type="PROSITE" id="PS50931">
    <property type="entry name" value="HTH_LYSR"/>
    <property type="match status" value="1"/>
</dbReference>
<keyword evidence="4" id="KW-0804">Transcription</keyword>
<evidence type="ECO:0000256" key="1">
    <source>
        <dbReference type="ARBA" id="ARBA00009437"/>
    </source>
</evidence>
<dbReference type="PRINTS" id="PR00039">
    <property type="entry name" value="HTHLYSR"/>
</dbReference>
<evidence type="ECO:0000259" key="5">
    <source>
        <dbReference type="PROSITE" id="PS50931"/>
    </source>
</evidence>
<name>A0A176YTW3_9BRAD</name>
<dbReference type="RefSeq" id="WP_063680750.1">
    <property type="nucleotide sequence ID" value="NZ_LSEF01000090.1"/>
</dbReference>
<keyword evidence="2" id="KW-0805">Transcription regulation</keyword>
<evidence type="ECO:0000256" key="3">
    <source>
        <dbReference type="ARBA" id="ARBA00023125"/>
    </source>
</evidence>
<evidence type="ECO:0000256" key="4">
    <source>
        <dbReference type="ARBA" id="ARBA00023163"/>
    </source>
</evidence>
<dbReference type="GO" id="GO:0043565">
    <property type="term" value="F:sequence-specific DNA binding"/>
    <property type="evidence" value="ECO:0007669"/>
    <property type="project" value="TreeGrafter"/>
</dbReference>
<dbReference type="InterPro" id="IPR058163">
    <property type="entry name" value="LysR-type_TF_proteobact-type"/>
</dbReference>
<dbReference type="GO" id="GO:0006351">
    <property type="term" value="P:DNA-templated transcription"/>
    <property type="evidence" value="ECO:0007669"/>
    <property type="project" value="TreeGrafter"/>
</dbReference>
<dbReference type="Pfam" id="PF00126">
    <property type="entry name" value="HTH_1"/>
    <property type="match status" value="1"/>
</dbReference>
<accession>A0A176YTW3</accession>
<proteinExistence type="inferred from homology"/>
<dbReference type="GO" id="GO:0003700">
    <property type="term" value="F:DNA-binding transcription factor activity"/>
    <property type="evidence" value="ECO:0007669"/>
    <property type="project" value="InterPro"/>
</dbReference>
<dbReference type="Proteomes" id="UP000077173">
    <property type="component" value="Unassembled WGS sequence"/>
</dbReference>
<dbReference type="Gene3D" id="1.10.10.10">
    <property type="entry name" value="Winged helix-like DNA-binding domain superfamily/Winged helix DNA-binding domain"/>
    <property type="match status" value="1"/>
</dbReference>
<dbReference type="FunFam" id="1.10.10.10:FF:000038">
    <property type="entry name" value="Glycine cleavage system transcriptional activator"/>
    <property type="match status" value="1"/>
</dbReference>
<evidence type="ECO:0000313" key="7">
    <source>
        <dbReference type="Proteomes" id="UP000077173"/>
    </source>
</evidence>
<sequence>MSYRLPPLNSLRAFEASARHLSFKRASDELCVTPGAVSQQVKSLEASLGVQLFRRLPRGLLLTAKGESYLPLISNAFRAISDATEHVAPTLKGRLLRVGISRPLSGRRHPAIERLRRGGDWPRTKLTTTDDLSKLIDGKLDVLLRTSPQSPPGLHADRIALPVPSGAALPATLVTLPGLAGCREVRALLRLLTRA</sequence>
<protein>
    <recommendedName>
        <fullName evidence="5">HTH lysR-type domain-containing protein</fullName>
    </recommendedName>
</protein>
<comment type="caution">
    <text evidence="6">The sequence shown here is derived from an EMBL/GenBank/DDBJ whole genome shotgun (WGS) entry which is preliminary data.</text>
</comment>
<dbReference type="AlphaFoldDB" id="A0A176YTW3"/>
<dbReference type="SUPFAM" id="SSF46785">
    <property type="entry name" value="Winged helix' DNA-binding domain"/>
    <property type="match status" value="1"/>
</dbReference>
<dbReference type="InterPro" id="IPR036388">
    <property type="entry name" value="WH-like_DNA-bd_sf"/>
</dbReference>
<gene>
    <name evidence="6" type="ORF">AXW67_23495</name>
</gene>
<keyword evidence="7" id="KW-1185">Reference proteome</keyword>
<dbReference type="PANTHER" id="PTHR30537">
    <property type="entry name" value="HTH-TYPE TRANSCRIPTIONAL REGULATOR"/>
    <property type="match status" value="1"/>
</dbReference>
<evidence type="ECO:0000313" key="6">
    <source>
        <dbReference type="EMBL" id="OAF11136.1"/>
    </source>
</evidence>